<name>A0A1S7FU44_9LIST</name>
<dbReference type="PANTHER" id="PTHR46558:SF4">
    <property type="entry name" value="DNA-BIDING PHAGE PROTEIN"/>
    <property type="match status" value="1"/>
</dbReference>
<keyword evidence="1" id="KW-0238">DNA-binding</keyword>
<reference evidence="3" key="2">
    <citation type="submission" date="2015-03" db="EMBL/GenBank/DDBJ databases">
        <authorList>
            <person name="Murphy D."/>
        </authorList>
    </citation>
    <scope>NUCLEOTIDE SEQUENCE [LARGE SCALE GENOMIC DNA]</scope>
    <source>
        <strain evidence="3">WS 4560</strain>
    </source>
</reference>
<dbReference type="CDD" id="cd00093">
    <property type="entry name" value="HTH_XRE"/>
    <property type="match status" value="1"/>
</dbReference>
<evidence type="ECO:0000259" key="2">
    <source>
        <dbReference type="PROSITE" id="PS50943"/>
    </source>
</evidence>
<evidence type="ECO:0000256" key="1">
    <source>
        <dbReference type="ARBA" id="ARBA00023125"/>
    </source>
</evidence>
<feature type="domain" description="HTH cro/C1-type" evidence="2">
    <location>
        <begin position="8"/>
        <end position="63"/>
    </location>
</feature>
<reference evidence="4 6" key="3">
    <citation type="submission" date="2020-03" db="EMBL/GenBank/DDBJ databases">
        <title>Soil Listeria distribution.</title>
        <authorList>
            <person name="Liao J."/>
            <person name="Wiedmann M."/>
        </authorList>
    </citation>
    <scope>NUCLEOTIDE SEQUENCE [LARGE SCALE GENOMIC DNA]</scope>
    <source>
        <strain evidence="4 6">FSL L7-1523</strain>
    </source>
</reference>
<dbReference type="Pfam" id="PF01381">
    <property type="entry name" value="HTH_3"/>
    <property type="match status" value="1"/>
</dbReference>
<dbReference type="Proteomes" id="UP000564536">
    <property type="component" value="Unassembled WGS sequence"/>
</dbReference>
<gene>
    <name evidence="4" type="ORF">HB943_04820</name>
    <name evidence="3" type="ORF">UE46_07910</name>
</gene>
<dbReference type="Proteomes" id="UP000223060">
    <property type="component" value="Chromosome"/>
</dbReference>
<dbReference type="AlphaFoldDB" id="A0A1S7FU44"/>
<dbReference type="KEGG" id="lwi:UE46_07910"/>
<dbReference type="EMBL" id="JAARRL010000005">
    <property type="protein sequence ID" value="MBC1499916.1"/>
    <property type="molecule type" value="Genomic_DNA"/>
</dbReference>
<accession>A0A1S7FU44</accession>
<dbReference type="GO" id="GO:0003677">
    <property type="term" value="F:DNA binding"/>
    <property type="evidence" value="ECO:0007669"/>
    <property type="project" value="UniProtKB-KW"/>
</dbReference>
<dbReference type="RefSeq" id="WP_118907523.1">
    <property type="nucleotide sequence ID" value="NZ_CP011102.1"/>
</dbReference>
<dbReference type="PROSITE" id="PS50943">
    <property type="entry name" value="HTH_CROC1"/>
    <property type="match status" value="1"/>
</dbReference>
<sequence>MPKLNNRLTVLREEKGWSKAETARRLGLNATSTYGNWEYGIREPDIDMLRHISIIFDVSVDYLIGQRNDSDYKPSEIEKRPDIANKLEDIRESLRFENDLQLDKKMLHSEVIKYLDDSIVFLLNQARSLNNSLNRND</sequence>
<dbReference type="PANTHER" id="PTHR46558">
    <property type="entry name" value="TRACRIPTIONAL REGULATORY PROTEIN-RELATED-RELATED"/>
    <property type="match status" value="1"/>
</dbReference>
<dbReference type="InterPro" id="IPR010982">
    <property type="entry name" value="Lambda_DNA-bd_dom_sf"/>
</dbReference>
<dbReference type="InterPro" id="IPR001387">
    <property type="entry name" value="Cro/C1-type_HTH"/>
</dbReference>
<evidence type="ECO:0000313" key="3">
    <source>
        <dbReference type="EMBL" id="AQY50974.1"/>
    </source>
</evidence>
<reference evidence="5" key="1">
    <citation type="submission" date="2015-03" db="EMBL/GenBank/DDBJ databases">
        <authorList>
            <person name="Ferrari E."/>
            <person name="Walter M.C."/>
            <person name="Huptas C."/>
            <person name="Scherer S."/>
            <person name="Mueller-Herbst S."/>
        </authorList>
    </citation>
    <scope>NUCLEOTIDE SEQUENCE [LARGE SCALE GENOMIC DNA]</scope>
    <source>
        <strain evidence="5">LWP01</strain>
    </source>
</reference>
<evidence type="ECO:0000313" key="5">
    <source>
        <dbReference type="Proteomes" id="UP000223060"/>
    </source>
</evidence>
<dbReference type="SUPFAM" id="SSF47413">
    <property type="entry name" value="lambda repressor-like DNA-binding domains"/>
    <property type="match status" value="1"/>
</dbReference>
<dbReference type="Gene3D" id="1.10.260.40">
    <property type="entry name" value="lambda repressor-like DNA-binding domains"/>
    <property type="match status" value="1"/>
</dbReference>
<proteinExistence type="predicted"/>
<protein>
    <submittedName>
        <fullName evidence="3 4">Transcriptional regulator</fullName>
    </submittedName>
</protein>
<keyword evidence="5" id="KW-1185">Reference proteome</keyword>
<evidence type="ECO:0000313" key="6">
    <source>
        <dbReference type="Proteomes" id="UP000564536"/>
    </source>
</evidence>
<dbReference type="EMBL" id="CP011102">
    <property type="protein sequence ID" value="AQY50974.1"/>
    <property type="molecule type" value="Genomic_DNA"/>
</dbReference>
<organism evidence="3 5">
    <name type="scientific">Listeria weihenstephanensis</name>
    <dbReference type="NCBI Taxonomy" id="1006155"/>
    <lineage>
        <taxon>Bacteria</taxon>
        <taxon>Bacillati</taxon>
        <taxon>Bacillota</taxon>
        <taxon>Bacilli</taxon>
        <taxon>Bacillales</taxon>
        <taxon>Listeriaceae</taxon>
        <taxon>Listeria</taxon>
    </lineage>
</organism>
<evidence type="ECO:0000313" key="4">
    <source>
        <dbReference type="EMBL" id="MBC1499916.1"/>
    </source>
</evidence>
<dbReference type="SMART" id="SM00530">
    <property type="entry name" value="HTH_XRE"/>
    <property type="match status" value="1"/>
</dbReference>